<reference evidence="2 3" key="1">
    <citation type="journal article" date="2011" name="Stand. Genomic Sci.">
        <title>Non-contiguous finished genome sequence and contextual data of the filamentous soil bacterium Ktedonobacter racemifer type strain (SOSP1-21).</title>
        <authorList>
            <person name="Chang Y.J."/>
            <person name="Land M."/>
            <person name="Hauser L."/>
            <person name="Chertkov O."/>
            <person name="Del Rio T.G."/>
            <person name="Nolan M."/>
            <person name="Copeland A."/>
            <person name="Tice H."/>
            <person name="Cheng J.F."/>
            <person name="Lucas S."/>
            <person name="Han C."/>
            <person name="Goodwin L."/>
            <person name="Pitluck S."/>
            <person name="Ivanova N."/>
            <person name="Ovchinikova G."/>
            <person name="Pati A."/>
            <person name="Chen A."/>
            <person name="Palaniappan K."/>
            <person name="Mavromatis K."/>
            <person name="Liolios K."/>
            <person name="Brettin T."/>
            <person name="Fiebig A."/>
            <person name="Rohde M."/>
            <person name="Abt B."/>
            <person name="Goker M."/>
            <person name="Detter J.C."/>
            <person name="Woyke T."/>
            <person name="Bristow J."/>
            <person name="Eisen J.A."/>
            <person name="Markowitz V."/>
            <person name="Hugenholtz P."/>
            <person name="Kyrpides N.C."/>
            <person name="Klenk H.P."/>
            <person name="Lapidus A."/>
        </authorList>
    </citation>
    <scope>NUCLEOTIDE SEQUENCE [LARGE SCALE GENOMIC DNA]</scope>
    <source>
        <strain evidence="3">DSM 44963</strain>
    </source>
</reference>
<accession>D6TEU3</accession>
<dbReference type="OrthoDB" id="951040at2"/>
<organism evidence="2 3">
    <name type="scientific">Ktedonobacter racemifer DSM 44963</name>
    <dbReference type="NCBI Taxonomy" id="485913"/>
    <lineage>
        <taxon>Bacteria</taxon>
        <taxon>Bacillati</taxon>
        <taxon>Chloroflexota</taxon>
        <taxon>Ktedonobacteria</taxon>
        <taxon>Ktedonobacterales</taxon>
        <taxon>Ktedonobacteraceae</taxon>
        <taxon>Ktedonobacter</taxon>
    </lineage>
</organism>
<sequence length="166" mass="18573">MNKREAEEQSSLPTCPNPACSGPRVVRNGSHRGRQRYLCRTCKTYFGATQGTPMYGLKTPAPEVAQALLVVMRRGSLRAAEEITGHKYETISVWLKRAAEHAEALTQVMACDLHVSQVEIDEFWSFVQKKRGLKGRPTKEHAGLASSKIERAASWLPVPPDRWART</sequence>
<dbReference type="AlphaFoldDB" id="D6TEU3"/>
<dbReference type="InParanoid" id="D6TEU3"/>
<protein>
    <recommendedName>
        <fullName evidence="4">Insertion element protein</fullName>
    </recommendedName>
</protein>
<proteinExistence type="predicted"/>
<dbReference type="PANTHER" id="PTHR33293:SF1">
    <property type="entry name" value="INSERTION ELEMENT IS1 1 PROTEIN INSB-RELATED"/>
    <property type="match status" value="1"/>
</dbReference>
<dbReference type="EMBL" id="ADVG01000001">
    <property type="protein sequence ID" value="EFH88542.1"/>
    <property type="molecule type" value="Genomic_DNA"/>
</dbReference>
<evidence type="ECO:0000313" key="3">
    <source>
        <dbReference type="Proteomes" id="UP000004508"/>
    </source>
</evidence>
<dbReference type="Proteomes" id="UP000004508">
    <property type="component" value="Unassembled WGS sequence"/>
</dbReference>
<dbReference type="eggNOG" id="COG3677">
    <property type="taxonomic scope" value="Bacteria"/>
</dbReference>
<evidence type="ECO:0000256" key="1">
    <source>
        <dbReference type="SAM" id="MobiDB-lite"/>
    </source>
</evidence>
<dbReference type="InterPro" id="IPR051354">
    <property type="entry name" value="Transposase_27_IS1"/>
</dbReference>
<keyword evidence="3" id="KW-1185">Reference proteome</keyword>
<gene>
    <name evidence="2" type="ORF">Krac_10017</name>
</gene>
<evidence type="ECO:0008006" key="4">
    <source>
        <dbReference type="Google" id="ProtNLM"/>
    </source>
</evidence>
<feature type="region of interest" description="Disordered" evidence="1">
    <location>
        <begin position="1"/>
        <end position="27"/>
    </location>
</feature>
<name>D6TEU3_KTERA</name>
<comment type="caution">
    <text evidence="2">The sequence shown here is derived from an EMBL/GenBank/DDBJ whole genome shotgun (WGS) entry which is preliminary data.</text>
</comment>
<dbReference type="PANTHER" id="PTHR33293">
    <property type="entry name" value="INSERTION ELEMENT IS1 1 PROTEIN INSB-RELATED"/>
    <property type="match status" value="1"/>
</dbReference>
<dbReference type="RefSeq" id="WP_007904614.1">
    <property type="nucleotide sequence ID" value="NZ_ADVG01000001.1"/>
</dbReference>
<dbReference type="STRING" id="485913.Krac_10017"/>
<evidence type="ECO:0000313" key="2">
    <source>
        <dbReference type="EMBL" id="EFH88542.1"/>
    </source>
</evidence>